<evidence type="ECO:0000313" key="2">
    <source>
        <dbReference type="EMBL" id="MDI9258725.1"/>
    </source>
</evidence>
<keyword evidence="3" id="KW-1185">Reference proteome</keyword>
<sequence length="186" mass="21258">MSKPERTSDVRYTYREYVEWDGPERWELIEGVPYLLASPSPLHQQIVLQLGAEFALYLRGRPCRAFVAPMDLCFEEDEGTMDVVQPDLFVICPPYREDRRVVGVPVLVAEVLSPSTAAHDTIRKMLLYERAGVPEYWIVEPEERAVHVYRANHGALRWQMSKHAGDRLSPQAFPDLAIDVSVLFGS</sequence>
<evidence type="ECO:0000313" key="3">
    <source>
        <dbReference type="Proteomes" id="UP001529245"/>
    </source>
</evidence>
<name>A0ABT6XUF8_ALISE</name>
<accession>A0ABT6XUF8</accession>
<dbReference type="CDD" id="cd06260">
    <property type="entry name" value="DUF820-like"/>
    <property type="match status" value="1"/>
</dbReference>
<dbReference type="GO" id="GO:0004519">
    <property type="term" value="F:endonuclease activity"/>
    <property type="evidence" value="ECO:0007669"/>
    <property type="project" value="UniProtKB-KW"/>
</dbReference>
<dbReference type="Pfam" id="PF05685">
    <property type="entry name" value="Uma2"/>
    <property type="match status" value="1"/>
</dbReference>
<feature type="domain" description="Putative restriction endonuclease" evidence="1">
    <location>
        <begin position="16"/>
        <end position="180"/>
    </location>
</feature>
<dbReference type="PANTHER" id="PTHR36558">
    <property type="entry name" value="GLR1098 PROTEIN"/>
    <property type="match status" value="1"/>
</dbReference>
<dbReference type="InterPro" id="IPR012296">
    <property type="entry name" value="Nuclease_put_TT1808"/>
</dbReference>
<protein>
    <submittedName>
        <fullName evidence="2">Uma2 family endonuclease</fullName>
    </submittedName>
</protein>
<dbReference type="InterPro" id="IPR011335">
    <property type="entry name" value="Restrct_endonuc-II-like"/>
</dbReference>
<dbReference type="Gene3D" id="3.90.1570.10">
    <property type="entry name" value="tt1808, chain A"/>
    <property type="match status" value="1"/>
</dbReference>
<gene>
    <name evidence="2" type="ORF">QID03_00840</name>
</gene>
<dbReference type="RefSeq" id="WP_283202369.1">
    <property type="nucleotide sequence ID" value="NZ_JASGCB010000001.1"/>
</dbReference>
<dbReference type="SUPFAM" id="SSF52980">
    <property type="entry name" value="Restriction endonuclease-like"/>
    <property type="match status" value="1"/>
</dbReference>
<keyword evidence="2" id="KW-0255">Endonuclease</keyword>
<dbReference type="EMBL" id="JASGCB010000001">
    <property type="protein sequence ID" value="MDI9258725.1"/>
    <property type="molecule type" value="Genomic_DNA"/>
</dbReference>
<keyword evidence="2" id="KW-0378">Hydrolase</keyword>
<keyword evidence="2" id="KW-0540">Nuclease</keyword>
<dbReference type="InterPro" id="IPR008538">
    <property type="entry name" value="Uma2"/>
</dbReference>
<dbReference type="PANTHER" id="PTHR36558:SF1">
    <property type="entry name" value="RESTRICTION ENDONUCLEASE DOMAIN-CONTAINING PROTEIN-RELATED"/>
    <property type="match status" value="1"/>
</dbReference>
<reference evidence="2 3" key="1">
    <citation type="submission" date="2023-04" db="EMBL/GenBank/DDBJ databases">
        <title>A. sendaiensis sub sp. chiapanensis a novel subspecie with specific adaptation in bacterial cell wall isolated from an active volcano.</title>
        <authorList>
            <person name="Alvarez Gutierrez P.E."/>
            <person name="Ortiz Cortes L.Y."/>
        </authorList>
    </citation>
    <scope>NUCLEOTIDE SEQUENCE [LARGE SCALE GENOMIC DNA]</scope>
    <source>
        <strain evidence="2 3">PA2</strain>
    </source>
</reference>
<evidence type="ECO:0000259" key="1">
    <source>
        <dbReference type="Pfam" id="PF05685"/>
    </source>
</evidence>
<comment type="caution">
    <text evidence="2">The sequence shown here is derived from an EMBL/GenBank/DDBJ whole genome shotgun (WGS) entry which is preliminary data.</text>
</comment>
<proteinExistence type="predicted"/>
<dbReference type="Proteomes" id="UP001529245">
    <property type="component" value="Unassembled WGS sequence"/>
</dbReference>
<organism evidence="2 3">
    <name type="scientific">Alicyclobacillus sendaiensis PA2</name>
    <dbReference type="NCBI Taxonomy" id="3029425"/>
    <lineage>
        <taxon>Bacteria</taxon>
        <taxon>Bacillati</taxon>
        <taxon>Bacillota</taxon>
        <taxon>Bacilli</taxon>
        <taxon>Bacillales</taxon>
        <taxon>Alicyclobacillaceae</taxon>
        <taxon>Alicyclobacillus</taxon>
    </lineage>
</organism>